<dbReference type="STRING" id="714943.Mucpa_7115"/>
<evidence type="ECO:0000313" key="3">
    <source>
        <dbReference type="Proteomes" id="UP000002774"/>
    </source>
</evidence>
<proteinExistence type="predicted"/>
<organism evidence="2 3">
    <name type="scientific">Mucilaginibacter paludis DSM 18603</name>
    <dbReference type="NCBI Taxonomy" id="714943"/>
    <lineage>
        <taxon>Bacteria</taxon>
        <taxon>Pseudomonadati</taxon>
        <taxon>Bacteroidota</taxon>
        <taxon>Sphingobacteriia</taxon>
        <taxon>Sphingobacteriales</taxon>
        <taxon>Sphingobacteriaceae</taxon>
        <taxon>Mucilaginibacter</taxon>
    </lineage>
</organism>
<dbReference type="eggNOG" id="COG3391">
    <property type="taxonomic scope" value="Bacteria"/>
</dbReference>
<protein>
    <recommendedName>
        <fullName evidence="4">YncE family protein</fullName>
    </recommendedName>
</protein>
<dbReference type="InterPro" id="IPR015943">
    <property type="entry name" value="WD40/YVTN_repeat-like_dom_sf"/>
</dbReference>
<dbReference type="PANTHER" id="PTHR47197:SF3">
    <property type="entry name" value="DIHYDRO-HEME D1 DEHYDROGENASE"/>
    <property type="match status" value="1"/>
</dbReference>
<dbReference type="EMBL" id="CM001403">
    <property type="protein sequence ID" value="EHQ31158.1"/>
    <property type="molecule type" value="Genomic_DNA"/>
</dbReference>
<evidence type="ECO:0000256" key="1">
    <source>
        <dbReference type="SAM" id="SignalP"/>
    </source>
</evidence>
<reference evidence="2" key="1">
    <citation type="submission" date="2011-09" db="EMBL/GenBank/DDBJ databases">
        <title>The permanent draft genome of Mucilaginibacter paludis DSM 18603.</title>
        <authorList>
            <consortium name="US DOE Joint Genome Institute (JGI-PGF)"/>
            <person name="Lucas S."/>
            <person name="Han J."/>
            <person name="Lapidus A."/>
            <person name="Bruce D."/>
            <person name="Goodwin L."/>
            <person name="Pitluck S."/>
            <person name="Peters L."/>
            <person name="Kyrpides N."/>
            <person name="Mavromatis K."/>
            <person name="Ivanova N."/>
            <person name="Mikhailova N."/>
            <person name="Held B."/>
            <person name="Detter J.C."/>
            <person name="Tapia R."/>
            <person name="Han C."/>
            <person name="Land M."/>
            <person name="Hauser L."/>
            <person name="Markowitz V."/>
            <person name="Cheng J.-F."/>
            <person name="Hugenholtz P."/>
            <person name="Woyke T."/>
            <person name="Wu D."/>
            <person name="Tindall B."/>
            <person name="Brambilla E."/>
            <person name="Klenk H.-P."/>
            <person name="Eisen J.A."/>
        </authorList>
    </citation>
    <scope>NUCLEOTIDE SEQUENCE [LARGE SCALE GENOMIC DNA]</scope>
    <source>
        <strain evidence="2">DSM 18603</strain>
    </source>
</reference>
<gene>
    <name evidence="2" type="ORF">Mucpa_7115</name>
</gene>
<keyword evidence="3" id="KW-1185">Reference proteome</keyword>
<dbReference type="RefSeq" id="WP_008513403.1">
    <property type="nucleotide sequence ID" value="NZ_CM001403.1"/>
</dbReference>
<feature type="chain" id="PRO_5003557171" description="YncE family protein" evidence="1">
    <location>
        <begin position="24"/>
        <end position="335"/>
    </location>
</feature>
<dbReference type="InterPro" id="IPR011048">
    <property type="entry name" value="Haem_d1_sf"/>
</dbReference>
<dbReference type="Proteomes" id="UP000002774">
    <property type="component" value="Chromosome"/>
</dbReference>
<evidence type="ECO:0000313" key="2">
    <source>
        <dbReference type="EMBL" id="EHQ31158.1"/>
    </source>
</evidence>
<dbReference type="InterPro" id="IPR051200">
    <property type="entry name" value="Host-pathogen_enzymatic-act"/>
</dbReference>
<dbReference type="PANTHER" id="PTHR47197">
    <property type="entry name" value="PROTEIN NIRF"/>
    <property type="match status" value="1"/>
</dbReference>
<dbReference type="Gene3D" id="2.130.10.10">
    <property type="entry name" value="YVTN repeat-like/Quinoprotein amine dehydrogenase"/>
    <property type="match status" value="2"/>
</dbReference>
<name>H1Y9X5_9SPHI</name>
<dbReference type="SUPFAM" id="SSF51004">
    <property type="entry name" value="C-terminal (heme d1) domain of cytochrome cd1-nitrite reductase"/>
    <property type="match status" value="1"/>
</dbReference>
<feature type="signal peptide" evidence="1">
    <location>
        <begin position="1"/>
        <end position="23"/>
    </location>
</feature>
<dbReference type="AlphaFoldDB" id="H1Y9X5"/>
<dbReference type="HOGENOM" id="CLU_043515_0_0_10"/>
<dbReference type="OrthoDB" id="7187796at2"/>
<keyword evidence="1" id="KW-0732">Signal</keyword>
<evidence type="ECO:0008006" key="4">
    <source>
        <dbReference type="Google" id="ProtNLM"/>
    </source>
</evidence>
<sequence length="335" mass="36101">MKKFFLGLTGALLIATVSLTVRAQNVKYVLDKKIALPGDGGYDYLSIDKVNNRLYVSHGTEVNVIDLATEKLIGTIDGMQGVHGIAFDNKVNKGFISDGRGNAAVAFDLKTLKKIASIPLSNKGADAILYDPFSDKVLTFNGDSKNASIVDPNTLKQTGTIQLSGAPEFAVSDGKGRIYNNLEDKSSLDVIDTKTMKVIKNYPLAPCGGPTGLALDQKNQRLFTVCRENKGMSVIDITTGKVITTIPIGAGVDAVAYDAETKLILVSNGDGTSTVIQQESANAYKTIQTLTTQYRAKTLALDTKTHKIYLSVAEFEKGTRKALPHTFTVLVYKLQ</sequence>
<accession>H1Y9X5</accession>